<dbReference type="InterPro" id="IPR016181">
    <property type="entry name" value="Acyl_CoA_acyltransferase"/>
</dbReference>
<evidence type="ECO:0000313" key="3">
    <source>
        <dbReference type="Proteomes" id="UP001589758"/>
    </source>
</evidence>
<protein>
    <submittedName>
        <fullName evidence="2">GNAT family N-acetyltransferase</fullName>
        <ecNumber evidence="2">2.3.-.-</ecNumber>
    </submittedName>
</protein>
<sequence length="210" mass="24768">MSFINMANPWPLVPLPLYSDKVHLVPLALEHAVDLKLALEENDLWNFWLTPIPTVSSLEKEIKRRLSLQNEGKMFPYSVYDVLKNRYVGMTTLMELDRDNQRLEIGYTWYSKSSQKTIINTQAKYLLLEYAFSELNVIAVEFRTHFFNHASRRAIERLGAKLDGVLRNHRITLDDEGNRILRDTCVYSIIQSEWPTVKQHLRYKLNNYVY</sequence>
<dbReference type="PANTHER" id="PTHR43610">
    <property type="entry name" value="BLL6696 PROTEIN"/>
    <property type="match status" value="1"/>
</dbReference>
<dbReference type="SUPFAM" id="SSF55729">
    <property type="entry name" value="Acyl-CoA N-acyltransferases (Nat)"/>
    <property type="match status" value="1"/>
</dbReference>
<dbReference type="EC" id="2.3.-.-" evidence="2"/>
<dbReference type="Gene3D" id="3.40.630.30">
    <property type="match status" value="1"/>
</dbReference>
<dbReference type="InterPro" id="IPR000182">
    <property type="entry name" value="GNAT_dom"/>
</dbReference>
<dbReference type="GO" id="GO:0016746">
    <property type="term" value="F:acyltransferase activity"/>
    <property type="evidence" value="ECO:0007669"/>
    <property type="project" value="UniProtKB-KW"/>
</dbReference>
<dbReference type="EMBL" id="JBHLXE010000010">
    <property type="protein sequence ID" value="MFC0178545.1"/>
    <property type="molecule type" value="Genomic_DNA"/>
</dbReference>
<proteinExistence type="predicted"/>
<evidence type="ECO:0000313" key="2">
    <source>
        <dbReference type="EMBL" id="MFC0178545.1"/>
    </source>
</evidence>
<dbReference type="Proteomes" id="UP001589758">
    <property type="component" value="Unassembled WGS sequence"/>
</dbReference>
<name>A0ABV6C6H7_9GAMM</name>
<keyword evidence="2" id="KW-0808">Transferase</keyword>
<organism evidence="2 3">
    <name type="scientific">Thorsellia kenyensis</name>
    <dbReference type="NCBI Taxonomy" id="1549888"/>
    <lineage>
        <taxon>Bacteria</taxon>
        <taxon>Pseudomonadati</taxon>
        <taxon>Pseudomonadota</taxon>
        <taxon>Gammaproteobacteria</taxon>
        <taxon>Enterobacterales</taxon>
        <taxon>Thorselliaceae</taxon>
        <taxon>Thorsellia</taxon>
    </lineage>
</organism>
<keyword evidence="3" id="KW-1185">Reference proteome</keyword>
<dbReference type="RefSeq" id="WP_385875313.1">
    <property type="nucleotide sequence ID" value="NZ_JBHLXE010000010.1"/>
</dbReference>
<gene>
    <name evidence="2" type="ORF">ACFFIT_00240</name>
</gene>
<evidence type="ECO:0000259" key="1">
    <source>
        <dbReference type="Pfam" id="PF13302"/>
    </source>
</evidence>
<dbReference type="PANTHER" id="PTHR43610:SF1">
    <property type="entry name" value="N-ACETYLTRANSFERASE DOMAIN-CONTAINING PROTEIN"/>
    <property type="match status" value="1"/>
</dbReference>
<accession>A0ABV6C6H7</accession>
<comment type="caution">
    <text evidence="2">The sequence shown here is derived from an EMBL/GenBank/DDBJ whole genome shotgun (WGS) entry which is preliminary data.</text>
</comment>
<reference evidence="2 3" key="1">
    <citation type="submission" date="2024-09" db="EMBL/GenBank/DDBJ databases">
        <authorList>
            <person name="Sun Q."/>
            <person name="Mori K."/>
        </authorList>
    </citation>
    <scope>NUCLEOTIDE SEQUENCE [LARGE SCALE GENOMIC DNA]</scope>
    <source>
        <strain evidence="2 3">CCM 8545</strain>
    </source>
</reference>
<dbReference type="Pfam" id="PF13302">
    <property type="entry name" value="Acetyltransf_3"/>
    <property type="match status" value="1"/>
</dbReference>
<feature type="domain" description="N-acetyltransferase" evidence="1">
    <location>
        <begin position="22"/>
        <end position="161"/>
    </location>
</feature>
<keyword evidence="2" id="KW-0012">Acyltransferase</keyword>